<evidence type="ECO:0000256" key="5">
    <source>
        <dbReference type="ARBA" id="ARBA00023237"/>
    </source>
</evidence>
<evidence type="ECO:0000313" key="7">
    <source>
        <dbReference type="EMBL" id="MBS3848905.1"/>
    </source>
</evidence>
<sequence length="276" mass="28204">MRIPVSLVANAAVFAVLSTSVGAAEFDRYGGAAPDLVAIQPASDFAFVLGVGIGTAPVYEGAAEYGVTFSPIIEVQRFRIPGLIDIGGGEDVGGLSFAPSFSIASKRVSAEHTALVGLNDVEATYALGARIGYELVLNDVLRGELYGAARYAVGGAEGFIGEAGVDITAKLTPQLEVVGGPLISFASENYMDTYFGVTAGEAAATGGRLGAYNPNGGVKSVGVQLAARYEIVPDTFLSAKGSYSGFVGDALASPIVTSGSQHQFTAGLGLARRFAF</sequence>
<evidence type="ECO:0000256" key="2">
    <source>
        <dbReference type="ARBA" id="ARBA00005722"/>
    </source>
</evidence>
<feature type="signal peptide" evidence="6">
    <location>
        <begin position="1"/>
        <end position="23"/>
    </location>
</feature>
<keyword evidence="8" id="KW-1185">Reference proteome</keyword>
<gene>
    <name evidence="7" type="ORF">KD146_09395</name>
</gene>
<keyword evidence="5" id="KW-0998">Cell outer membrane</keyword>
<comment type="similarity">
    <text evidence="2">Belongs to the MipA/OmpV family.</text>
</comment>
<protein>
    <submittedName>
        <fullName evidence="7">MipA/OmpV family protein</fullName>
    </submittedName>
</protein>
<dbReference type="PANTHER" id="PTHR38776:SF1">
    <property type="entry name" value="MLTA-INTERACTING PROTEIN-RELATED"/>
    <property type="match status" value="1"/>
</dbReference>
<keyword evidence="3 6" id="KW-0732">Signal</keyword>
<name>A0A942IE25_9HYPH</name>
<comment type="subcellular location">
    <subcellularLocation>
        <location evidence="1">Cell outer membrane</location>
    </subcellularLocation>
</comment>
<dbReference type="EMBL" id="JAGXTP010000001">
    <property type="protein sequence ID" value="MBS3848905.1"/>
    <property type="molecule type" value="Genomic_DNA"/>
</dbReference>
<proteinExistence type="inferred from homology"/>
<dbReference type="AlphaFoldDB" id="A0A942IE25"/>
<dbReference type="PANTHER" id="PTHR38776">
    <property type="entry name" value="MLTA-INTERACTING PROTEIN-RELATED"/>
    <property type="match status" value="1"/>
</dbReference>
<evidence type="ECO:0000256" key="6">
    <source>
        <dbReference type="SAM" id="SignalP"/>
    </source>
</evidence>
<dbReference type="Pfam" id="PF06629">
    <property type="entry name" value="MipA"/>
    <property type="match status" value="1"/>
</dbReference>
<evidence type="ECO:0000256" key="1">
    <source>
        <dbReference type="ARBA" id="ARBA00004442"/>
    </source>
</evidence>
<evidence type="ECO:0000313" key="8">
    <source>
        <dbReference type="Proteomes" id="UP000678281"/>
    </source>
</evidence>
<organism evidence="7 8">
    <name type="scientific">Devosia litorisediminis</name>
    <dbReference type="NCBI Taxonomy" id="2829817"/>
    <lineage>
        <taxon>Bacteria</taxon>
        <taxon>Pseudomonadati</taxon>
        <taxon>Pseudomonadota</taxon>
        <taxon>Alphaproteobacteria</taxon>
        <taxon>Hyphomicrobiales</taxon>
        <taxon>Devosiaceae</taxon>
        <taxon>Devosia</taxon>
    </lineage>
</organism>
<dbReference type="Proteomes" id="UP000678281">
    <property type="component" value="Unassembled WGS sequence"/>
</dbReference>
<feature type="chain" id="PRO_5037506256" evidence="6">
    <location>
        <begin position="24"/>
        <end position="276"/>
    </location>
</feature>
<dbReference type="GO" id="GO:0009279">
    <property type="term" value="C:cell outer membrane"/>
    <property type="evidence" value="ECO:0007669"/>
    <property type="project" value="UniProtKB-SubCell"/>
</dbReference>
<evidence type="ECO:0000256" key="4">
    <source>
        <dbReference type="ARBA" id="ARBA00023136"/>
    </source>
</evidence>
<dbReference type="RefSeq" id="WP_212658417.1">
    <property type="nucleotide sequence ID" value="NZ_JAGXTP010000001.1"/>
</dbReference>
<dbReference type="InterPro" id="IPR010583">
    <property type="entry name" value="MipA"/>
</dbReference>
<evidence type="ECO:0000256" key="3">
    <source>
        <dbReference type="ARBA" id="ARBA00022729"/>
    </source>
</evidence>
<reference evidence="7" key="1">
    <citation type="submission" date="2021-04" db="EMBL/GenBank/DDBJ databases">
        <title>Devosia litorisediminis sp. nov., isolated from a sand dune.</title>
        <authorList>
            <person name="Park S."/>
            <person name="Yoon J.-H."/>
        </authorList>
    </citation>
    <scope>NUCLEOTIDE SEQUENCE</scope>
    <source>
        <strain evidence="7">BSSL-BM10</strain>
    </source>
</reference>
<accession>A0A942IE25</accession>
<keyword evidence="4" id="KW-0472">Membrane</keyword>
<comment type="caution">
    <text evidence="7">The sequence shown here is derived from an EMBL/GenBank/DDBJ whole genome shotgun (WGS) entry which is preliminary data.</text>
</comment>